<keyword evidence="4" id="KW-1185">Reference proteome</keyword>
<feature type="compositionally biased region" description="Gly residues" evidence="1">
    <location>
        <begin position="79"/>
        <end position="89"/>
    </location>
</feature>
<feature type="signal peptide" evidence="2">
    <location>
        <begin position="1"/>
        <end position="24"/>
    </location>
</feature>
<evidence type="ECO:0000313" key="3">
    <source>
        <dbReference type="EMBL" id="SDE79900.1"/>
    </source>
</evidence>
<dbReference type="AlphaFoldDB" id="A0A1G7FVH8"/>
<keyword evidence="2" id="KW-0732">Signal</keyword>
<evidence type="ECO:0000256" key="1">
    <source>
        <dbReference type="SAM" id="MobiDB-lite"/>
    </source>
</evidence>
<sequence length="89" mass="8828">MRTIICGAALGMAAIPFVAGTALAAEDTQPPTQGATATLATAEQLVAQFMDASNGNGPSGADGVETEFPTPDPRFVEGPVGGLLNGPLD</sequence>
<name>A0A1G7FVH8_PSEOR</name>
<feature type="region of interest" description="Disordered" evidence="1">
    <location>
        <begin position="51"/>
        <end position="89"/>
    </location>
</feature>
<dbReference type="OrthoDB" id="3576891at2"/>
<organism evidence="3 4">
    <name type="scientific">Pseudonocardia oroxyli</name>
    <dbReference type="NCBI Taxonomy" id="366584"/>
    <lineage>
        <taxon>Bacteria</taxon>
        <taxon>Bacillati</taxon>
        <taxon>Actinomycetota</taxon>
        <taxon>Actinomycetes</taxon>
        <taxon>Pseudonocardiales</taxon>
        <taxon>Pseudonocardiaceae</taxon>
        <taxon>Pseudonocardia</taxon>
    </lineage>
</organism>
<evidence type="ECO:0008006" key="5">
    <source>
        <dbReference type="Google" id="ProtNLM"/>
    </source>
</evidence>
<accession>A0A1G7FVH8</accession>
<protein>
    <recommendedName>
        <fullName evidence="5">Secreted protein</fullName>
    </recommendedName>
</protein>
<proteinExistence type="predicted"/>
<dbReference type="Proteomes" id="UP000198967">
    <property type="component" value="Unassembled WGS sequence"/>
</dbReference>
<reference evidence="3 4" key="1">
    <citation type="submission" date="2016-10" db="EMBL/GenBank/DDBJ databases">
        <authorList>
            <person name="de Groot N.N."/>
        </authorList>
    </citation>
    <scope>NUCLEOTIDE SEQUENCE [LARGE SCALE GENOMIC DNA]</scope>
    <source>
        <strain evidence="3 4">CGMCC 4.3143</strain>
    </source>
</reference>
<evidence type="ECO:0000313" key="4">
    <source>
        <dbReference type="Proteomes" id="UP000198967"/>
    </source>
</evidence>
<evidence type="ECO:0000256" key="2">
    <source>
        <dbReference type="SAM" id="SignalP"/>
    </source>
</evidence>
<dbReference type="RefSeq" id="WP_093076436.1">
    <property type="nucleotide sequence ID" value="NZ_FNBE01000002.1"/>
</dbReference>
<dbReference type="STRING" id="366584.SAMN05216377_102117"/>
<feature type="chain" id="PRO_5011678045" description="Secreted protein" evidence="2">
    <location>
        <begin position="25"/>
        <end position="89"/>
    </location>
</feature>
<dbReference type="EMBL" id="FNBE01000002">
    <property type="protein sequence ID" value="SDE79900.1"/>
    <property type="molecule type" value="Genomic_DNA"/>
</dbReference>
<gene>
    <name evidence="3" type="ORF">SAMN05216377_102117</name>
</gene>